<keyword evidence="2 4" id="KW-0575">Peroxidase</keyword>
<evidence type="ECO:0000256" key="1">
    <source>
        <dbReference type="ARBA" id="ARBA00006926"/>
    </source>
</evidence>
<dbReference type="PANTHER" id="PTHR11592:SF78">
    <property type="entry name" value="GLUTATHIONE PEROXIDASE"/>
    <property type="match status" value="1"/>
</dbReference>
<dbReference type="InterPro" id="IPR029760">
    <property type="entry name" value="GPX_CS"/>
</dbReference>
<protein>
    <recommendedName>
        <fullName evidence="4">Glutathione peroxidase</fullName>
    </recommendedName>
</protein>
<dbReference type="InterPro" id="IPR036249">
    <property type="entry name" value="Thioredoxin-like_sf"/>
</dbReference>
<dbReference type="EMBL" id="JAKCXM010002220">
    <property type="protein sequence ID" value="KAJ0390365.1"/>
    <property type="molecule type" value="Genomic_DNA"/>
</dbReference>
<evidence type="ECO:0000313" key="5">
    <source>
        <dbReference type="EMBL" id="KAJ0390365.1"/>
    </source>
</evidence>
<proteinExistence type="inferred from homology"/>
<gene>
    <name evidence="5" type="ORF">P43SY_011708</name>
</gene>
<dbReference type="AlphaFoldDB" id="A0AAD5L837"/>
<comment type="caution">
    <text evidence="5">The sequence shown here is derived from an EMBL/GenBank/DDBJ whole genome shotgun (WGS) entry which is preliminary data.</text>
</comment>
<comment type="similarity">
    <text evidence="1 4">Belongs to the glutathione peroxidase family.</text>
</comment>
<dbReference type="InterPro" id="IPR000889">
    <property type="entry name" value="Glutathione_peroxidase"/>
</dbReference>
<dbReference type="Proteomes" id="UP001209570">
    <property type="component" value="Unassembled WGS sequence"/>
</dbReference>
<evidence type="ECO:0000256" key="2">
    <source>
        <dbReference type="ARBA" id="ARBA00022559"/>
    </source>
</evidence>
<dbReference type="PROSITE" id="PS00763">
    <property type="entry name" value="GLUTATHIONE_PEROXID_2"/>
    <property type="match status" value="1"/>
</dbReference>
<dbReference type="GO" id="GO:0004601">
    <property type="term" value="F:peroxidase activity"/>
    <property type="evidence" value="ECO:0007669"/>
    <property type="project" value="UniProtKB-KW"/>
</dbReference>
<dbReference type="PRINTS" id="PR01011">
    <property type="entry name" value="GLUTPROXDASE"/>
</dbReference>
<accession>A0AAD5L837</accession>
<dbReference type="GO" id="GO:0006979">
    <property type="term" value="P:response to oxidative stress"/>
    <property type="evidence" value="ECO:0007669"/>
    <property type="project" value="InterPro"/>
</dbReference>
<dbReference type="PANTHER" id="PTHR11592">
    <property type="entry name" value="GLUTATHIONE PEROXIDASE"/>
    <property type="match status" value="1"/>
</dbReference>
<evidence type="ECO:0000313" key="6">
    <source>
        <dbReference type="Proteomes" id="UP001209570"/>
    </source>
</evidence>
<reference evidence="5" key="1">
    <citation type="submission" date="2021-12" db="EMBL/GenBank/DDBJ databases">
        <title>Prjna785345.</title>
        <authorList>
            <person name="Rujirawat T."/>
            <person name="Krajaejun T."/>
        </authorList>
    </citation>
    <scope>NUCLEOTIDE SEQUENCE</scope>
    <source>
        <strain evidence="5">Pi057C3</strain>
    </source>
</reference>
<dbReference type="Gene3D" id="3.40.30.10">
    <property type="entry name" value="Glutaredoxin"/>
    <property type="match status" value="1"/>
</dbReference>
<keyword evidence="6" id="KW-1185">Reference proteome</keyword>
<dbReference type="Pfam" id="PF00255">
    <property type="entry name" value="GSHPx"/>
    <property type="match status" value="1"/>
</dbReference>
<sequence length="181" mass="19556">MVNWLRRRSSALRAVVWGVDGGGSGAPLAADNDELPAIAGVAPPPLLPMKANTVGLVIALLLCAFVGISATDAAEPSFWSFAAKDATGNEVSMETFRSSKAILIVNVASACGYTDQNYRELQQVLYDKYHPKGLEIIAFPCNQFGQQEPNAEPEILRFVKDHYHVSFPVMAKDATLLFCSP</sequence>
<keyword evidence="3 4" id="KW-0560">Oxidoreductase</keyword>
<evidence type="ECO:0000256" key="4">
    <source>
        <dbReference type="RuleBase" id="RU000499"/>
    </source>
</evidence>
<dbReference type="SUPFAM" id="SSF52833">
    <property type="entry name" value="Thioredoxin-like"/>
    <property type="match status" value="1"/>
</dbReference>
<evidence type="ECO:0000256" key="3">
    <source>
        <dbReference type="ARBA" id="ARBA00023002"/>
    </source>
</evidence>
<dbReference type="PROSITE" id="PS51355">
    <property type="entry name" value="GLUTATHIONE_PEROXID_3"/>
    <property type="match status" value="1"/>
</dbReference>
<organism evidence="5 6">
    <name type="scientific">Pythium insidiosum</name>
    <name type="common">Pythiosis disease agent</name>
    <dbReference type="NCBI Taxonomy" id="114742"/>
    <lineage>
        <taxon>Eukaryota</taxon>
        <taxon>Sar</taxon>
        <taxon>Stramenopiles</taxon>
        <taxon>Oomycota</taxon>
        <taxon>Peronosporomycetes</taxon>
        <taxon>Pythiales</taxon>
        <taxon>Pythiaceae</taxon>
        <taxon>Pythium</taxon>
    </lineage>
</organism>
<name>A0AAD5L837_PYTIN</name>